<dbReference type="GO" id="GO:0004519">
    <property type="term" value="F:endonuclease activity"/>
    <property type="evidence" value="ECO:0007669"/>
    <property type="project" value="UniProtKB-KW"/>
</dbReference>
<keyword evidence="2" id="KW-0540">Nuclease</keyword>
<evidence type="ECO:0000313" key="2">
    <source>
        <dbReference type="EMBL" id="XDU96903.1"/>
    </source>
</evidence>
<dbReference type="PANTHER" id="PTHR12121:SF36">
    <property type="entry name" value="ENDONUCLEASE_EXONUCLEASE_PHOSPHATASE DOMAIN-CONTAINING PROTEIN"/>
    <property type="match status" value="1"/>
</dbReference>
<dbReference type="InterPro" id="IPR050410">
    <property type="entry name" value="CCR4/nocturin_mRNA_transcr"/>
</dbReference>
<dbReference type="EMBL" id="CP165625">
    <property type="protein sequence ID" value="XDU96903.1"/>
    <property type="molecule type" value="Genomic_DNA"/>
</dbReference>
<dbReference type="InterPro" id="IPR005135">
    <property type="entry name" value="Endo/exonuclease/phosphatase"/>
</dbReference>
<dbReference type="InterPro" id="IPR036691">
    <property type="entry name" value="Endo/exonu/phosph_ase_sf"/>
</dbReference>
<dbReference type="SUPFAM" id="SSF56219">
    <property type="entry name" value="DNase I-like"/>
    <property type="match status" value="1"/>
</dbReference>
<dbReference type="GO" id="GO:0000175">
    <property type="term" value="F:3'-5'-RNA exonuclease activity"/>
    <property type="evidence" value="ECO:0007669"/>
    <property type="project" value="TreeGrafter"/>
</dbReference>
<dbReference type="Pfam" id="PF03372">
    <property type="entry name" value="Exo_endo_phos"/>
    <property type="match status" value="1"/>
</dbReference>
<sequence>MSETPDKVSVGWDAAMERICTYVLLEDKKTKQKFWVFNTHFDHIGNEARIQSAKLIVDKIKQFNTVNLPVIEMGDFNFEPESKPIQYLSSVFNDSKMVSITKPFGPSGTFNACKHNEAVKERIDYIFASKQNIKVQKFAILSDSKDCKYPSDHLPVFVEIEIH</sequence>
<keyword evidence="2" id="KW-0255">Endonuclease</keyword>
<evidence type="ECO:0000259" key="1">
    <source>
        <dbReference type="Pfam" id="PF03372"/>
    </source>
</evidence>
<organism evidence="2">
    <name type="scientific">Flavobacterium sp. WC2409</name>
    <dbReference type="NCBI Taxonomy" id="3234139"/>
    <lineage>
        <taxon>Bacteria</taxon>
        <taxon>Pseudomonadati</taxon>
        <taxon>Bacteroidota</taxon>
        <taxon>Flavobacteriia</taxon>
        <taxon>Flavobacteriales</taxon>
        <taxon>Flavobacteriaceae</taxon>
        <taxon>Flavobacterium</taxon>
    </lineage>
</organism>
<dbReference type="AlphaFoldDB" id="A0AB39W4U3"/>
<accession>A0AB39W4U3</accession>
<reference evidence="2" key="1">
    <citation type="submission" date="2024-07" db="EMBL/GenBank/DDBJ databases">
        <authorList>
            <person name="Biller S.J."/>
        </authorList>
    </citation>
    <scope>NUCLEOTIDE SEQUENCE</scope>
    <source>
        <strain evidence="2">WC2409</strain>
    </source>
</reference>
<keyword evidence="2" id="KW-0378">Hydrolase</keyword>
<protein>
    <submittedName>
        <fullName evidence="2">Endonuclease/exonuclease/phosphatase family protein</fullName>
    </submittedName>
</protein>
<dbReference type="Gene3D" id="3.60.10.10">
    <property type="entry name" value="Endonuclease/exonuclease/phosphatase"/>
    <property type="match status" value="1"/>
</dbReference>
<feature type="domain" description="Endonuclease/exonuclease/phosphatase" evidence="1">
    <location>
        <begin position="46"/>
        <end position="153"/>
    </location>
</feature>
<name>A0AB39W4U3_9FLAO</name>
<dbReference type="RefSeq" id="WP_369753916.1">
    <property type="nucleotide sequence ID" value="NZ_CP165625.1"/>
</dbReference>
<proteinExistence type="predicted"/>
<dbReference type="PANTHER" id="PTHR12121">
    <property type="entry name" value="CARBON CATABOLITE REPRESSOR PROTEIN 4"/>
    <property type="match status" value="1"/>
</dbReference>
<gene>
    <name evidence="2" type="ORF">AB3G34_07255</name>
</gene>